<organism evidence="2">
    <name type="scientific">marine sediment metagenome</name>
    <dbReference type="NCBI Taxonomy" id="412755"/>
    <lineage>
        <taxon>unclassified sequences</taxon>
        <taxon>metagenomes</taxon>
        <taxon>ecological metagenomes</taxon>
    </lineage>
</organism>
<keyword evidence="1" id="KW-0472">Membrane</keyword>
<sequence>MSALDWVKEVGPLIVSWPVVILILVLVLMLTKNSSRRLSEIFRG</sequence>
<proteinExistence type="predicted"/>
<feature type="non-terminal residue" evidence="2">
    <location>
        <position position="44"/>
    </location>
</feature>
<feature type="transmembrane region" description="Helical" evidence="1">
    <location>
        <begin position="12"/>
        <end position="31"/>
    </location>
</feature>
<accession>X1JTW4</accession>
<evidence type="ECO:0000313" key="2">
    <source>
        <dbReference type="EMBL" id="GAH73248.1"/>
    </source>
</evidence>
<dbReference type="AlphaFoldDB" id="X1JTW4"/>
<gene>
    <name evidence="2" type="ORF">S03H2_43789</name>
</gene>
<reference evidence="2" key="1">
    <citation type="journal article" date="2014" name="Front. Microbiol.">
        <title>High frequency of phylogenetically diverse reductive dehalogenase-homologous genes in deep subseafloor sedimentary metagenomes.</title>
        <authorList>
            <person name="Kawai M."/>
            <person name="Futagami T."/>
            <person name="Toyoda A."/>
            <person name="Takaki Y."/>
            <person name="Nishi S."/>
            <person name="Hori S."/>
            <person name="Arai W."/>
            <person name="Tsubouchi T."/>
            <person name="Morono Y."/>
            <person name="Uchiyama I."/>
            <person name="Ito T."/>
            <person name="Fujiyama A."/>
            <person name="Inagaki F."/>
            <person name="Takami H."/>
        </authorList>
    </citation>
    <scope>NUCLEOTIDE SEQUENCE</scope>
    <source>
        <strain evidence="2">Expedition CK06-06</strain>
    </source>
</reference>
<name>X1JTW4_9ZZZZ</name>
<keyword evidence="1" id="KW-1133">Transmembrane helix</keyword>
<protein>
    <submittedName>
        <fullName evidence="2">Uncharacterized protein</fullName>
    </submittedName>
</protein>
<evidence type="ECO:0000256" key="1">
    <source>
        <dbReference type="SAM" id="Phobius"/>
    </source>
</evidence>
<comment type="caution">
    <text evidence="2">The sequence shown here is derived from an EMBL/GenBank/DDBJ whole genome shotgun (WGS) entry which is preliminary data.</text>
</comment>
<dbReference type="EMBL" id="BARU01027348">
    <property type="protein sequence ID" value="GAH73248.1"/>
    <property type="molecule type" value="Genomic_DNA"/>
</dbReference>
<keyword evidence="1" id="KW-0812">Transmembrane</keyword>